<dbReference type="Gene3D" id="1.20.1070.10">
    <property type="entry name" value="Rhodopsin 7-helix transmembrane proteins"/>
    <property type="match status" value="1"/>
</dbReference>
<dbReference type="InterPro" id="IPR001611">
    <property type="entry name" value="Leu-rich_rpt"/>
</dbReference>
<dbReference type="InterPro" id="IPR017452">
    <property type="entry name" value="GPCR_Rhodpsn_7TM"/>
</dbReference>
<protein>
    <recommendedName>
        <fullName evidence="14">G-protein coupled receptors family 1 profile domain-containing protein</fullName>
    </recommendedName>
</protein>
<keyword evidence="5 12" id="KW-0812">Transmembrane</keyword>
<keyword evidence="3" id="KW-1003">Cell membrane</keyword>
<evidence type="ECO:0000313" key="16">
    <source>
        <dbReference type="Proteomes" id="UP001154078"/>
    </source>
</evidence>
<evidence type="ECO:0000256" key="9">
    <source>
        <dbReference type="ARBA" id="ARBA00023136"/>
    </source>
</evidence>
<evidence type="ECO:0000313" key="15">
    <source>
        <dbReference type="EMBL" id="CAH0561783.1"/>
    </source>
</evidence>
<gene>
    <name evidence="15" type="ORF">MELIAE_LOCUS11111</name>
</gene>
<feature type="domain" description="G-protein coupled receptors family 1 profile" evidence="14">
    <location>
        <begin position="177"/>
        <end position="432"/>
    </location>
</feature>
<feature type="transmembrane region" description="Helical" evidence="13">
    <location>
        <begin position="165"/>
        <end position="188"/>
    </location>
</feature>
<keyword evidence="11 12" id="KW-0807">Transducer</keyword>
<sequence length="488" mass="55951">MSNLKELFLNYNEMKTIGKELLGNLENLHLLSLRGNYIVSIHEKAFTKLVNLRELNLYENRIVRLEPTVFSSFKLVSKLYIGNNPFKYIAKQVFTNMENLKSLNMEGIEIYNIDINMFQTLQNLESVYFKKYSYCSYAPNVPRCRPLSDGISSQNQLLYKPILRYSTWAICICTCVTNLMVLSGRYIFRDENKSLSLVIRNLAVSDFFMGLYLLMIAIHDVKYRDNYNTEAYNWIKSWGCTLTGMMGMISSEVSVLLLLFMSIDRFLLIAIPFGRYGSLSVKETTLVLILIWGFGISIAIIPTLEFYSSTRFYGVNGLCFPLFIDDPYFIGWEFSAIIFIGINAFSLIITAIVYVGMFVSIWKTRNATTIPIKDFDIAIRFFFIVLTDTICWLPIIITKACAYLGHEISADVYGWLIVFILPINSALNPILYTFTIPRYRAHLYRVPINAIESGINRAKRSPHGSADTGSMQLTHRNGPSIKIVTNNF</sequence>
<evidence type="ECO:0000256" key="3">
    <source>
        <dbReference type="ARBA" id="ARBA00022475"/>
    </source>
</evidence>
<dbReference type="Pfam" id="PF13855">
    <property type="entry name" value="LRR_8"/>
    <property type="match status" value="1"/>
</dbReference>
<dbReference type="Gene3D" id="3.80.10.10">
    <property type="entry name" value="Ribonuclease Inhibitor"/>
    <property type="match status" value="1"/>
</dbReference>
<dbReference type="EMBL" id="OV121139">
    <property type="protein sequence ID" value="CAH0561783.1"/>
    <property type="molecule type" value="Genomic_DNA"/>
</dbReference>
<name>A0A9P0BEK1_BRAAE</name>
<dbReference type="PANTHER" id="PTHR24372">
    <property type="entry name" value="GLYCOPROTEIN HORMONE RECEPTOR"/>
    <property type="match status" value="1"/>
</dbReference>
<organism evidence="15 16">
    <name type="scientific">Brassicogethes aeneus</name>
    <name type="common">Rape pollen beetle</name>
    <name type="synonym">Meligethes aeneus</name>
    <dbReference type="NCBI Taxonomy" id="1431903"/>
    <lineage>
        <taxon>Eukaryota</taxon>
        <taxon>Metazoa</taxon>
        <taxon>Ecdysozoa</taxon>
        <taxon>Arthropoda</taxon>
        <taxon>Hexapoda</taxon>
        <taxon>Insecta</taxon>
        <taxon>Pterygota</taxon>
        <taxon>Neoptera</taxon>
        <taxon>Endopterygota</taxon>
        <taxon>Coleoptera</taxon>
        <taxon>Polyphaga</taxon>
        <taxon>Cucujiformia</taxon>
        <taxon>Nitidulidae</taxon>
        <taxon>Meligethinae</taxon>
        <taxon>Brassicogethes</taxon>
    </lineage>
</organism>
<dbReference type="Proteomes" id="UP001154078">
    <property type="component" value="Chromosome 8"/>
</dbReference>
<feature type="transmembrane region" description="Helical" evidence="13">
    <location>
        <begin position="197"/>
        <end position="218"/>
    </location>
</feature>
<dbReference type="SUPFAM" id="SSF52058">
    <property type="entry name" value="L domain-like"/>
    <property type="match status" value="1"/>
</dbReference>
<comment type="similarity">
    <text evidence="2 12">Belongs to the G-protein coupled receptor 1 family.</text>
</comment>
<dbReference type="PRINTS" id="PR00237">
    <property type="entry name" value="GPCRRHODOPSN"/>
</dbReference>
<keyword evidence="8 12" id="KW-0297">G-protein coupled receptor</keyword>
<evidence type="ECO:0000256" key="10">
    <source>
        <dbReference type="ARBA" id="ARBA00023170"/>
    </source>
</evidence>
<dbReference type="InterPro" id="IPR032675">
    <property type="entry name" value="LRR_dom_sf"/>
</dbReference>
<keyword evidence="10 12" id="KW-0675">Receptor</keyword>
<feature type="transmembrane region" description="Helical" evidence="13">
    <location>
        <begin position="412"/>
        <end position="435"/>
    </location>
</feature>
<evidence type="ECO:0000256" key="4">
    <source>
        <dbReference type="ARBA" id="ARBA00022614"/>
    </source>
</evidence>
<dbReference type="PROSITE" id="PS00237">
    <property type="entry name" value="G_PROTEIN_RECEP_F1_1"/>
    <property type="match status" value="1"/>
</dbReference>
<dbReference type="InterPro" id="IPR003591">
    <property type="entry name" value="Leu-rich_rpt_typical-subtyp"/>
</dbReference>
<feature type="transmembrane region" description="Helical" evidence="13">
    <location>
        <begin position="381"/>
        <end position="406"/>
    </location>
</feature>
<keyword evidence="6" id="KW-0677">Repeat</keyword>
<feature type="transmembrane region" description="Helical" evidence="13">
    <location>
        <begin position="285"/>
        <end position="304"/>
    </location>
</feature>
<dbReference type="AlphaFoldDB" id="A0A9P0BEK1"/>
<keyword evidence="9 13" id="KW-0472">Membrane</keyword>
<evidence type="ECO:0000256" key="11">
    <source>
        <dbReference type="ARBA" id="ARBA00023224"/>
    </source>
</evidence>
<dbReference type="SMART" id="SM00369">
    <property type="entry name" value="LRR_TYP"/>
    <property type="match status" value="4"/>
</dbReference>
<dbReference type="GO" id="GO:0007189">
    <property type="term" value="P:adenylate cyclase-activating G protein-coupled receptor signaling pathway"/>
    <property type="evidence" value="ECO:0007669"/>
    <property type="project" value="TreeGrafter"/>
</dbReference>
<reference evidence="15" key="1">
    <citation type="submission" date="2021-12" db="EMBL/GenBank/DDBJ databases">
        <authorList>
            <person name="King R."/>
        </authorList>
    </citation>
    <scope>NUCLEOTIDE SEQUENCE</scope>
</reference>
<evidence type="ECO:0000256" key="5">
    <source>
        <dbReference type="ARBA" id="ARBA00022692"/>
    </source>
</evidence>
<comment type="subcellular location">
    <subcellularLocation>
        <location evidence="1">Cell membrane</location>
        <topology evidence="1">Multi-pass membrane protein</topology>
    </subcellularLocation>
</comment>
<dbReference type="GO" id="GO:0009755">
    <property type="term" value="P:hormone-mediated signaling pathway"/>
    <property type="evidence" value="ECO:0007669"/>
    <property type="project" value="TreeGrafter"/>
</dbReference>
<keyword evidence="7 13" id="KW-1133">Transmembrane helix</keyword>
<evidence type="ECO:0000259" key="14">
    <source>
        <dbReference type="PROSITE" id="PS50262"/>
    </source>
</evidence>
<accession>A0A9P0BEK1</accession>
<dbReference type="Pfam" id="PF00001">
    <property type="entry name" value="7tm_1"/>
    <property type="match status" value="1"/>
</dbReference>
<dbReference type="SUPFAM" id="SSF81321">
    <property type="entry name" value="Family A G protein-coupled receptor-like"/>
    <property type="match status" value="1"/>
</dbReference>
<keyword evidence="16" id="KW-1185">Reference proteome</keyword>
<proteinExistence type="inferred from homology"/>
<dbReference type="InterPro" id="IPR000276">
    <property type="entry name" value="GPCR_Rhodpsn"/>
</dbReference>
<feature type="transmembrane region" description="Helical" evidence="13">
    <location>
        <begin position="336"/>
        <end position="361"/>
    </location>
</feature>
<dbReference type="PROSITE" id="PS51450">
    <property type="entry name" value="LRR"/>
    <property type="match status" value="1"/>
</dbReference>
<dbReference type="PROSITE" id="PS50262">
    <property type="entry name" value="G_PROTEIN_RECEP_F1_2"/>
    <property type="match status" value="1"/>
</dbReference>
<evidence type="ECO:0000256" key="1">
    <source>
        <dbReference type="ARBA" id="ARBA00004651"/>
    </source>
</evidence>
<evidence type="ECO:0000256" key="6">
    <source>
        <dbReference type="ARBA" id="ARBA00022737"/>
    </source>
</evidence>
<dbReference type="GO" id="GO:0005886">
    <property type="term" value="C:plasma membrane"/>
    <property type="evidence" value="ECO:0007669"/>
    <property type="project" value="UniProtKB-SubCell"/>
</dbReference>
<evidence type="ECO:0000256" key="13">
    <source>
        <dbReference type="SAM" id="Phobius"/>
    </source>
</evidence>
<evidence type="ECO:0000256" key="8">
    <source>
        <dbReference type="ARBA" id="ARBA00023040"/>
    </source>
</evidence>
<evidence type="ECO:0000256" key="12">
    <source>
        <dbReference type="RuleBase" id="RU000688"/>
    </source>
</evidence>
<keyword evidence="4" id="KW-0433">Leucine-rich repeat</keyword>
<evidence type="ECO:0000256" key="7">
    <source>
        <dbReference type="ARBA" id="ARBA00022989"/>
    </source>
</evidence>
<dbReference type="GO" id="GO:0008528">
    <property type="term" value="F:G protein-coupled peptide receptor activity"/>
    <property type="evidence" value="ECO:0007669"/>
    <property type="project" value="TreeGrafter"/>
</dbReference>
<evidence type="ECO:0000256" key="2">
    <source>
        <dbReference type="ARBA" id="ARBA00010663"/>
    </source>
</evidence>
<dbReference type="OrthoDB" id="6022531at2759"/>
<dbReference type="PANTHER" id="PTHR24372:SF80">
    <property type="entry name" value="FI21465P1-RELATED"/>
    <property type="match status" value="1"/>
</dbReference>